<reference evidence="3" key="1">
    <citation type="submission" date="2021-05" db="EMBL/GenBank/DDBJ databases">
        <authorList>
            <person name="Arsene-Ploetze F."/>
        </authorList>
    </citation>
    <scope>NUCLEOTIDE SEQUENCE</scope>
    <source>
        <strain evidence="3">DSM 42138</strain>
    </source>
</reference>
<comment type="caution">
    <text evidence="3">The sequence shown here is derived from an EMBL/GenBank/DDBJ whole genome shotgun (WGS) entry which is preliminary data.</text>
</comment>
<sequence>MGLLHTPGRKSARNIANLVGSRGADQSLHHFVNQSTWAWQPVRRALAEYLVPRISVEAWVVRGTLIQKVGRHSVGVHRTFVPDAGRVLNAQQAVGVWAASGEGSGPVDWELRLPRGWLDDDLRRRRASIPDSAIPETYAEQVARQCRTVVHEWGLPLRPVVLDARAMDLGTLLDRLARAGLPVLARVDASVPLAVADPALTGHRTSSRMTAGEAVRAAKGTRSPVRWRDRGAPGGVRAGQLAGVAVRPADGGAADLPGDPRPLTLMGLTERGHPEPPQLWLTDIPTTHPASLLRLCTLLERVAYDYAATAESVGIKDYAGRSFRGWHRHMTLASVAHAVSLPLAAHGELASA</sequence>
<accession>A0A9W4DQT5</accession>
<evidence type="ECO:0000313" key="3">
    <source>
        <dbReference type="EMBL" id="CAG6395965.1"/>
    </source>
</evidence>
<dbReference type="PANTHER" id="PTHR33627">
    <property type="entry name" value="TRANSPOSASE"/>
    <property type="match status" value="1"/>
</dbReference>
<proteinExistence type="predicted"/>
<dbReference type="AlphaFoldDB" id="A0A9W4DQT5"/>
<keyword evidence="4" id="KW-1185">Reference proteome</keyword>
<dbReference type="InterPro" id="IPR038721">
    <property type="entry name" value="IS701-like_DDE_dom"/>
</dbReference>
<dbReference type="EMBL" id="CAJSLV010000068">
    <property type="protein sequence ID" value="CAG6395965.1"/>
    <property type="molecule type" value="Genomic_DNA"/>
</dbReference>
<name>A0A9W4DQT5_9ACTN</name>
<evidence type="ECO:0000313" key="4">
    <source>
        <dbReference type="Proteomes" id="UP001152519"/>
    </source>
</evidence>
<dbReference type="Proteomes" id="UP001152519">
    <property type="component" value="Unassembled WGS sequence"/>
</dbReference>
<evidence type="ECO:0000256" key="1">
    <source>
        <dbReference type="SAM" id="MobiDB-lite"/>
    </source>
</evidence>
<feature type="domain" description="Transposase IS701-like DDE" evidence="2">
    <location>
        <begin position="2"/>
        <end position="216"/>
    </location>
</feature>
<protein>
    <submittedName>
        <fullName evidence="3">DDE_5 domain-containing protein</fullName>
    </submittedName>
</protein>
<dbReference type="Pfam" id="PF13546">
    <property type="entry name" value="DDE_5"/>
    <property type="match status" value="1"/>
</dbReference>
<evidence type="ECO:0000259" key="2">
    <source>
        <dbReference type="Pfam" id="PF13546"/>
    </source>
</evidence>
<feature type="region of interest" description="Disordered" evidence="1">
    <location>
        <begin position="204"/>
        <end position="232"/>
    </location>
</feature>
<dbReference type="InterPro" id="IPR039365">
    <property type="entry name" value="IS701-like"/>
</dbReference>
<gene>
    <name evidence="3" type="ORF">SCOCK_380042</name>
</gene>
<organism evidence="3 4">
    <name type="scientific">Actinacidiphila cocklensis</name>
    <dbReference type="NCBI Taxonomy" id="887465"/>
    <lineage>
        <taxon>Bacteria</taxon>
        <taxon>Bacillati</taxon>
        <taxon>Actinomycetota</taxon>
        <taxon>Actinomycetes</taxon>
        <taxon>Kitasatosporales</taxon>
        <taxon>Streptomycetaceae</taxon>
        <taxon>Actinacidiphila</taxon>
    </lineage>
</organism>
<dbReference type="PANTHER" id="PTHR33627:SF1">
    <property type="entry name" value="TRANSPOSASE"/>
    <property type="match status" value="1"/>
</dbReference>